<feature type="binding site" evidence="3">
    <location>
        <position position="134"/>
    </location>
    <ligand>
        <name>Mn(2+)</name>
        <dbReference type="ChEBI" id="CHEBI:29035"/>
        <label>1</label>
    </ligand>
</feature>
<evidence type="ECO:0000256" key="1">
    <source>
        <dbReference type="ARBA" id="ARBA00022723"/>
    </source>
</evidence>
<dbReference type="EMBL" id="CP060394">
    <property type="protein sequence ID" value="QNI30176.1"/>
    <property type="molecule type" value="Genomic_DNA"/>
</dbReference>
<feature type="binding site" evidence="3">
    <location>
        <position position="314"/>
    </location>
    <ligand>
        <name>Mn(2+)</name>
        <dbReference type="ChEBI" id="CHEBI:29035"/>
        <label>2</label>
    </ligand>
</feature>
<dbReference type="CDD" id="cd20304">
    <property type="entry name" value="cupin_OxDC_N"/>
    <property type="match status" value="1"/>
</dbReference>
<evidence type="ECO:0000259" key="5">
    <source>
        <dbReference type="SMART" id="SM00835"/>
    </source>
</evidence>
<feature type="domain" description="Cupin type-1" evidence="5">
    <location>
        <begin position="268"/>
        <end position="410"/>
    </location>
</feature>
<dbReference type="InterPro" id="IPR011051">
    <property type="entry name" value="RmlC_Cupin_sf"/>
</dbReference>
<dbReference type="InterPro" id="IPR006311">
    <property type="entry name" value="TAT_signal"/>
</dbReference>
<dbReference type="InterPro" id="IPR051610">
    <property type="entry name" value="GPI/OXD"/>
</dbReference>
<dbReference type="GO" id="GO:0046872">
    <property type="term" value="F:metal ion binding"/>
    <property type="evidence" value="ECO:0007669"/>
    <property type="project" value="UniProtKB-KW"/>
</dbReference>
<dbReference type="NCBIfam" id="TIGR03404">
    <property type="entry name" value="bicupin_oxalic"/>
    <property type="match status" value="1"/>
</dbReference>
<dbReference type="KEGG" id="adin:H7849_13325"/>
<dbReference type="Pfam" id="PF00190">
    <property type="entry name" value="Cupin_1"/>
    <property type="match status" value="2"/>
</dbReference>
<gene>
    <name evidence="6" type="ORF">H7849_13325</name>
</gene>
<sequence length="422" mass="46233">MNDQNDKRPFADGVSRRSFVSVGSAALATAALSGLAANAQQREDTTRAEGDHSSSDPGPENKLLLGLNPNSNTPPPTDHGDIGPIWYSFDLARKRVEEGGWTHQVTQRELPPSRDLAGVNMRLTSGSFRELHWHTADEWAIMEYGNARVTVMNPDGTMFIDDVSEGDLWFFPAGYPHSIQGLGPDGCQFLLVFDQGMFSEDNTFLISEFVAHVPPEVLKKNSRLSSSDIAKLPKEQLYIFSASLPRSLAADRAAIGGSSIAAPQQYTFKMGSMPPTVQSAGGEVRIVDSSNFPVSTSVAAALVKLKPGAMRELHWHPNAAEWQFWLAGKARMTIVMPEGRARTMDFNANDVGYVPPVAGHYIENIGNTDVVFLEMFKSPHFVDFSLNNWIGRMPPEMAAAHLNLDESALKKIPREKQPIIAG</sequence>
<feature type="binding site" evidence="3">
    <location>
        <position position="360"/>
    </location>
    <ligand>
        <name>Mn(2+)</name>
        <dbReference type="ChEBI" id="CHEBI:29035"/>
        <label>2</label>
    </ligand>
</feature>
<dbReference type="InterPro" id="IPR017774">
    <property type="entry name" value="Bicupin_oxalate_deCO2ase/Oxase"/>
</dbReference>
<dbReference type="Gene3D" id="2.60.120.10">
    <property type="entry name" value="Jelly Rolls"/>
    <property type="match status" value="2"/>
</dbReference>
<organism evidence="6 7">
    <name type="scientific">Alloacidobacterium dinghuense</name>
    <dbReference type="NCBI Taxonomy" id="2763107"/>
    <lineage>
        <taxon>Bacteria</taxon>
        <taxon>Pseudomonadati</taxon>
        <taxon>Acidobacteriota</taxon>
        <taxon>Terriglobia</taxon>
        <taxon>Terriglobales</taxon>
        <taxon>Acidobacteriaceae</taxon>
        <taxon>Alloacidobacterium</taxon>
    </lineage>
</organism>
<dbReference type="CDD" id="cd20305">
    <property type="entry name" value="cupin_OxDC_C"/>
    <property type="match status" value="1"/>
</dbReference>
<dbReference type="PANTHER" id="PTHR35848:SF9">
    <property type="entry name" value="SLL1358 PROTEIN"/>
    <property type="match status" value="1"/>
</dbReference>
<feature type="binding site" evidence="3">
    <location>
        <position position="177"/>
    </location>
    <ligand>
        <name>Mn(2+)</name>
        <dbReference type="ChEBI" id="CHEBI:29035"/>
        <label>1</label>
    </ligand>
</feature>
<dbReference type="RefSeq" id="WP_186739852.1">
    <property type="nucleotide sequence ID" value="NZ_CP060394.1"/>
</dbReference>
<dbReference type="PROSITE" id="PS51318">
    <property type="entry name" value="TAT"/>
    <property type="match status" value="1"/>
</dbReference>
<feature type="binding site" evidence="3">
    <location>
        <position position="132"/>
    </location>
    <ligand>
        <name>Mn(2+)</name>
        <dbReference type="ChEBI" id="CHEBI:29035"/>
        <label>1</label>
    </ligand>
</feature>
<name>A0A7G8BCA6_9BACT</name>
<dbReference type="SUPFAM" id="SSF51182">
    <property type="entry name" value="RmlC-like cupins"/>
    <property type="match status" value="1"/>
</dbReference>
<feature type="binding site" evidence="3">
    <location>
        <position position="316"/>
    </location>
    <ligand>
        <name>Mn(2+)</name>
        <dbReference type="ChEBI" id="CHEBI:29035"/>
        <label>2</label>
    </ligand>
</feature>
<dbReference type="Proteomes" id="UP000515312">
    <property type="component" value="Chromosome"/>
</dbReference>
<evidence type="ECO:0000256" key="2">
    <source>
        <dbReference type="PIRSR" id="PIRSR617774-1"/>
    </source>
</evidence>
<dbReference type="InterPro" id="IPR014710">
    <property type="entry name" value="RmlC-like_jellyroll"/>
</dbReference>
<feature type="compositionally biased region" description="Basic and acidic residues" evidence="4">
    <location>
        <begin position="41"/>
        <end position="54"/>
    </location>
</feature>
<evidence type="ECO:0000256" key="4">
    <source>
        <dbReference type="SAM" id="MobiDB-lite"/>
    </source>
</evidence>
<feature type="binding site" evidence="3">
    <location>
        <position position="321"/>
    </location>
    <ligand>
        <name>Mn(2+)</name>
        <dbReference type="ChEBI" id="CHEBI:29035"/>
        <label>2</label>
    </ligand>
</feature>
<proteinExistence type="predicted"/>
<comment type="cofactor">
    <cofactor evidence="3">
        <name>Mn(2+)</name>
        <dbReference type="ChEBI" id="CHEBI:29035"/>
    </cofactor>
    <text evidence="3">Binds 2 manganese ions per subunit.</text>
</comment>
<feature type="domain" description="Cupin type-1" evidence="5">
    <location>
        <begin position="89"/>
        <end position="230"/>
    </location>
</feature>
<feature type="region of interest" description="Disordered" evidence="4">
    <location>
        <begin position="36"/>
        <end position="81"/>
    </location>
</feature>
<keyword evidence="7" id="KW-1185">Reference proteome</keyword>
<dbReference type="SMART" id="SM00835">
    <property type="entry name" value="Cupin_1"/>
    <property type="match status" value="2"/>
</dbReference>
<reference evidence="6 7" key="1">
    <citation type="submission" date="2020-08" db="EMBL/GenBank/DDBJ databases">
        <title>Edaphobacter telluris sp. nov. and Acidobacterium dinghuensis sp. nov., two acidobacteria isolated from forest soil.</title>
        <authorList>
            <person name="Fu J."/>
            <person name="Qiu L."/>
        </authorList>
    </citation>
    <scope>NUCLEOTIDE SEQUENCE [LARGE SCALE GENOMIC DNA]</scope>
    <source>
        <strain evidence="6">4Y35</strain>
    </source>
</reference>
<evidence type="ECO:0000313" key="6">
    <source>
        <dbReference type="EMBL" id="QNI30176.1"/>
    </source>
</evidence>
<protein>
    <submittedName>
        <fullName evidence="6">Cupin domain-containing protein</fullName>
    </submittedName>
</protein>
<dbReference type="PANTHER" id="PTHR35848">
    <property type="entry name" value="OXALATE-BINDING PROTEIN"/>
    <property type="match status" value="1"/>
</dbReference>
<feature type="binding site" evidence="3">
    <location>
        <position position="138"/>
    </location>
    <ligand>
        <name>Mn(2+)</name>
        <dbReference type="ChEBI" id="CHEBI:29035"/>
        <label>1</label>
    </ligand>
</feature>
<evidence type="ECO:0000256" key="3">
    <source>
        <dbReference type="PIRSR" id="PIRSR617774-2"/>
    </source>
</evidence>
<evidence type="ECO:0000313" key="7">
    <source>
        <dbReference type="Proteomes" id="UP000515312"/>
    </source>
</evidence>
<keyword evidence="3" id="KW-0464">Manganese</keyword>
<dbReference type="AlphaFoldDB" id="A0A7G8BCA6"/>
<dbReference type="GO" id="GO:0033609">
    <property type="term" value="P:oxalate metabolic process"/>
    <property type="evidence" value="ECO:0007669"/>
    <property type="project" value="InterPro"/>
</dbReference>
<feature type="active site" description="Proton donor" evidence="2">
    <location>
        <position position="374"/>
    </location>
</feature>
<dbReference type="InterPro" id="IPR006045">
    <property type="entry name" value="Cupin_1"/>
</dbReference>
<accession>A0A7G8BCA6</accession>
<keyword evidence="1 3" id="KW-0479">Metal-binding</keyword>